<dbReference type="RefSeq" id="WP_100352339.1">
    <property type="nucleotide sequence ID" value="NZ_PCGR01000001.1"/>
</dbReference>
<reference evidence="2 3" key="1">
    <citation type="submission" date="2017-10" db="EMBL/GenBank/DDBJ databases">
        <title>Draft genome of Chryseomicrobium casticus sp. nov.</title>
        <authorList>
            <person name="Chakraborty R."/>
            <person name="Saha T."/>
        </authorList>
    </citation>
    <scope>NUCLEOTIDE SEQUENCE [LARGE SCALE GENOMIC DNA]</scope>
    <source>
        <strain evidence="2 3">ET03</strain>
    </source>
</reference>
<comment type="caution">
    <text evidence="2">The sequence shown here is derived from an EMBL/GenBank/DDBJ whole genome shotgun (WGS) entry which is preliminary data.</text>
</comment>
<name>A0A2M9F1X1_9BACL</name>
<keyword evidence="1" id="KW-1133">Transmembrane helix</keyword>
<dbReference type="AlphaFoldDB" id="A0A2M9F1X1"/>
<evidence type="ECO:0000313" key="3">
    <source>
        <dbReference type="Proteomes" id="UP000228680"/>
    </source>
</evidence>
<keyword evidence="3" id="KW-1185">Reference proteome</keyword>
<protein>
    <submittedName>
        <fullName evidence="2">Uncharacterized protein</fullName>
    </submittedName>
</protein>
<evidence type="ECO:0000256" key="1">
    <source>
        <dbReference type="SAM" id="Phobius"/>
    </source>
</evidence>
<feature type="transmembrane region" description="Helical" evidence="1">
    <location>
        <begin position="12"/>
        <end position="32"/>
    </location>
</feature>
<dbReference type="Proteomes" id="UP000228680">
    <property type="component" value="Unassembled WGS sequence"/>
</dbReference>
<proteinExistence type="predicted"/>
<organism evidence="2 3">
    <name type="scientific">Chryseomicrobium excrementi</name>
    <dbReference type="NCBI Taxonomy" id="2041346"/>
    <lineage>
        <taxon>Bacteria</taxon>
        <taxon>Bacillati</taxon>
        <taxon>Bacillota</taxon>
        <taxon>Bacilli</taxon>
        <taxon>Bacillales</taxon>
        <taxon>Caryophanaceae</taxon>
        <taxon>Chryseomicrobium</taxon>
    </lineage>
</organism>
<gene>
    <name evidence="2" type="ORF">CQS04_00860</name>
</gene>
<accession>A0A2M9F1X1</accession>
<sequence>MKRYFRQEGYTLLLTLVIVVLLFLVTATFTVASMNQTKQISSTDTTIVATSLAEMGVEFAESSISNEYLIQKEQAINKKNGKSNKTLTAQELQTINSTLVTKIESLEGQTLPLKKDGQTIISKYTLTDISKSETNDLYTFTFLIDGYDKGKSKRITAKFEVDKITNSNAVSQSLVTSSFKELLEKYPTKFYTVNEPNTGNHANLSFTDKITYFKSPTTTVGQQFKGDGLNNTYYFSEGSVIFDKHIVFTNIYFEAAKLTITSNSESKAEISGSTIIVSDALIEIGNNDKQNKKSMPLVNKSKLCISSPNPNNLSITKNNLEIDSTSFVIIKATNESTSGRYKYLNEANFIKECKLTTPITENTVDPLVEVKY</sequence>
<keyword evidence="1" id="KW-0812">Transmembrane</keyword>
<dbReference type="OrthoDB" id="2964362at2"/>
<evidence type="ECO:0000313" key="2">
    <source>
        <dbReference type="EMBL" id="PJK17467.1"/>
    </source>
</evidence>
<keyword evidence="1" id="KW-0472">Membrane</keyword>
<dbReference type="EMBL" id="PCGR01000001">
    <property type="protein sequence ID" value="PJK17467.1"/>
    <property type="molecule type" value="Genomic_DNA"/>
</dbReference>